<keyword evidence="6 8" id="KW-0472">Membrane</keyword>
<evidence type="ECO:0000256" key="6">
    <source>
        <dbReference type="ARBA" id="ARBA00023136"/>
    </source>
</evidence>
<dbReference type="Proteomes" id="UP000235828">
    <property type="component" value="Chromosome B"/>
</dbReference>
<protein>
    <submittedName>
        <fullName evidence="9">Biopolymer transport protein exbD1</fullName>
    </submittedName>
</protein>
<reference evidence="9 10" key="1">
    <citation type="submission" date="2017-10" db="EMBL/GenBank/DDBJ databases">
        <authorList>
            <person name="Banno H."/>
            <person name="Chua N.-H."/>
        </authorList>
    </citation>
    <scope>NUCLEOTIDE SEQUENCE [LARGE SCALE GENOMIC DNA]</scope>
    <source>
        <strain evidence="9">Vibrio tapetis CECT4600</strain>
    </source>
</reference>
<evidence type="ECO:0000256" key="8">
    <source>
        <dbReference type="SAM" id="Phobius"/>
    </source>
</evidence>
<comment type="similarity">
    <text evidence="2 7">Belongs to the ExbD/TolR family.</text>
</comment>
<dbReference type="GO" id="GO:0005886">
    <property type="term" value="C:plasma membrane"/>
    <property type="evidence" value="ECO:0007669"/>
    <property type="project" value="UniProtKB-SubCell"/>
</dbReference>
<dbReference type="Pfam" id="PF02472">
    <property type="entry name" value="ExbD"/>
    <property type="match status" value="1"/>
</dbReference>
<dbReference type="GO" id="GO:0015031">
    <property type="term" value="P:protein transport"/>
    <property type="evidence" value="ECO:0007669"/>
    <property type="project" value="UniProtKB-KW"/>
</dbReference>
<keyword evidence="7" id="KW-0653">Protein transport</keyword>
<evidence type="ECO:0000256" key="1">
    <source>
        <dbReference type="ARBA" id="ARBA00004162"/>
    </source>
</evidence>
<evidence type="ECO:0000256" key="3">
    <source>
        <dbReference type="ARBA" id="ARBA00022475"/>
    </source>
</evidence>
<proteinExistence type="inferred from homology"/>
<dbReference type="OrthoDB" id="9793581at2"/>
<evidence type="ECO:0000313" key="9">
    <source>
        <dbReference type="EMBL" id="SON53404.1"/>
    </source>
</evidence>
<keyword evidence="4 7" id="KW-0812">Transmembrane</keyword>
<dbReference type="PANTHER" id="PTHR30558">
    <property type="entry name" value="EXBD MEMBRANE COMPONENT OF PMF-DRIVEN MACROMOLECULE IMPORT SYSTEM"/>
    <property type="match status" value="1"/>
</dbReference>
<dbReference type="PANTHER" id="PTHR30558:SF15">
    <property type="entry name" value="BIOPOLYMER TRANSPORT PROTEIN EXBD1"/>
    <property type="match status" value="1"/>
</dbReference>
<dbReference type="InterPro" id="IPR003400">
    <property type="entry name" value="ExbD"/>
</dbReference>
<dbReference type="RefSeq" id="WP_102525406.1">
    <property type="nucleotide sequence ID" value="NZ_LT960612.1"/>
</dbReference>
<dbReference type="KEGG" id="vta:B1793"/>
<organism evidence="9 10">
    <name type="scientific">Vibrio tapetis subsp. tapetis</name>
    <dbReference type="NCBI Taxonomy" id="1671868"/>
    <lineage>
        <taxon>Bacteria</taxon>
        <taxon>Pseudomonadati</taxon>
        <taxon>Pseudomonadota</taxon>
        <taxon>Gammaproteobacteria</taxon>
        <taxon>Vibrionales</taxon>
        <taxon>Vibrionaceae</taxon>
        <taxon>Vibrio</taxon>
    </lineage>
</organism>
<dbReference type="GO" id="GO:0022857">
    <property type="term" value="F:transmembrane transporter activity"/>
    <property type="evidence" value="ECO:0007669"/>
    <property type="project" value="InterPro"/>
</dbReference>
<sequence>MIRSSTQSSASDFKPDLTPLLDIIFIVMVFLLLTANINIKTMQLDIPTTDQTQVLSEPVSQVIAINILEKSPHWAIDQTSYKTWADFSAALVEAKNQFPKREVIIGSDKSVPVEKMLQLLAFMQQNKIDATSIMMEEK</sequence>
<comment type="subcellular location">
    <subcellularLocation>
        <location evidence="1">Cell membrane</location>
        <topology evidence="1">Single-pass membrane protein</topology>
    </subcellularLocation>
    <subcellularLocation>
        <location evidence="7">Cell membrane</location>
        <topology evidence="7">Single-pass type II membrane protein</topology>
    </subcellularLocation>
</comment>
<dbReference type="EMBL" id="LT960612">
    <property type="protein sequence ID" value="SON53404.1"/>
    <property type="molecule type" value="Genomic_DNA"/>
</dbReference>
<accession>A0A2N8ZNA0</accession>
<evidence type="ECO:0000256" key="5">
    <source>
        <dbReference type="ARBA" id="ARBA00022989"/>
    </source>
</evidence>
<evidence type="ECO:0000256" key="4">
    <source>
        <dbReference type="ARBA" id="ARBA00022692"/>
    </source>
</evidence>
<keyword evidence="7" id="KW-0813">Transport</keyword>
<keyword evidence="5 8" id="KW-1133">Transmembrane helix</keyword>
<gene>
    <name evidence="9" type="primary">exbD</name>
    <name evidence="9" type="ORF">VTAP4600_B1793</name>
</gene>
<keyword evidence="3" id="KW-1003">Cell membrane</keyword>
<evidence type="ECO:0000313" key="10">
    <source>
        <dbReference type="Proteomes" id="UP000235828"/>
    </source>
</evidence>
<evidence type="ECO:0000256" key="7">
    <source>
        <dbReference type="RuleBase" id="RU003879"/>
    </source>
</evidence>
<keyword evidence="10" id="KW-1185">Reference proteome</keyword>
<name>A0A2N8ZNA0_9VIBR</name>
<dbReference type="AlphaFoldDB" id="A0A2N8ZNA0"/>
<feature type="transmembrane region" description="Helical" evidence="8">
    <location>
        <begin position="20"/>
        <end position="39"/>
    </location>
</feature>
<evidence type="ECO:0000256" key="2">
    <source>
        <dbReference type="ARBA" id="ARBA00005811"/>
    </source>
</evidence>